<protein>
    <submittedName>
        <fullName evidence="7">Uncharacterized protein</fullName>
    </submittedName>
</protein>
<evidence type="ECO:0000256" key="4">
    <source>
        <dbReference type="ARBA" id="ARBA00023157"/>
    </source>
</evidence>
<keyword evidence="3" id="KW-0732">Signal</keyword>
<dbReference type="Pfam" id="PF05498">
    <property type="entry name" value="RALF"/>
    <property type="match status" value="1"/>
</dbReference>
<dbReference type="GO" id="GO:0005179">
    <property type="term" value="F:hormone activity"/>
    <property type="evidence" value="ECO:0007669"/>
    <property type="project" value="UniProtKB-KW"/>
</dbReference>
<feature type="region of interest" description="Disordered" evidence="5">
    <location>
        <begin position="33"/>
        <end position="114"/>
    </location>
</feature>
<dbReference type="GO" id="GO:0009506">
    <property type="term" value="C:plasmodesma"/>
    <property type="evidence" value="ECO:0007669"/>
    <property type="project" value="TreeGrafter"/>
</dbReference>
<dbReference type="PANTHER" id="PTHR33136">
    <property type="entry name" value="RAPID ALKALINIZATION FACTOR-LIKE"/>
    <property type="match status" value="1"/>
</dbReference>
<feature type="region of interest" description="Disordered" evidence="5">
    <location>
        <begin position="249"/>
        <end position="274"/>
    </location>
</feature>
<dbReference type="AlphaFoldDB" id="A0A176W191"/>
<feature type="compositionally biased region" description="Low complexity" evidence="5">
    <location>
        <begin position="262"/>
        <end position="274"/>
    </location>
</feature>
<evidence type="ECO:0000256" key="5">
    <source>
        <dbReference type="SAM" id="MobiDB-lite"/>
    </source>
</evidence>
<feature type="transmembrane region" description="Helical" evidence="6">
    <location>
        <begin position="329"/>
        <end position="350"/>
    </location>
</feature>
<sequence length="461" mass="50107">MWDKCDRTVCELFETGREVNWDCSYLRTGNTVEVSNKDSGTRRTTPARALHLARRPDAGGRDPYRDREGRGIPEPRANRKTREDRTETTTQVKTVGSTVPKGRRPDPTALSVGQRGYHSCLGRRVGAAVESRVPNARALVIWPGTRGGRGERSCQGGRRSVDLFGCERESTALCEVRGATVGGVGAGDSGTRTVERATRAARIWTGFAPEHDARELLPMRSIVYSNRWPVKGLFPADVWNADEPASASLEVQPAPSAAQRDPSTSIRILSPSPSPRHPASLFFSPGLLLPLLAFDHMGVPGAAGAAVAAAAARAPAEAMDRHKKRGTNVLMVVLFSMVLLVGMTKIHALVTFCDEETPTTGEFEQEIDTRRMLTASELSAEAERRLVVEAEIRRILATKKKSNTKSSGYFISYSALSASRTSCPPRSGRSYYTRNCNSASGPVRPYSRGCSTISRCARDSG</sequence>
<name>A0A176W191_MARPO</name>
<reference evidence="7" key="1">
    <citation type="submission" date="2016-03" db="EMBL/GenBank/DDBJ databases">
        <title>Mechanisms controlling the formation of the plant cell surface in tip-growing cells are functionally conserved among land plants.</title>
        <authorList>
            <person name="Honkanen S."/>
            <person name="Jones V.A."/>
            <person name="Morieri G."/>
            <person name="Champion C."/>
            <person name="Hetherington A.J."/>
            <person name="Kelly S."/>
            <person name="Saint-Marcoux D."/>
            <person name="Proust H."/>
            <person name="Prescott H."/>
            <person name="Dolan L."/>
        </authorList>
    </citation>
    <scope>NUCLEOTIDE SEQUENCE [LARGE SCALE GENOMIC DNA]</scope>
    <source>
        <tissue evidence="7">Whole gametophyte</tissue>
    </source>
</reference>
<comment type="similarity">
    <text evidence="1">Belongs to the plant rapid alkalinization factor (RALF) family.</text>
</comment>
<keyword evidence="2" id="KW-0372">Hormone</keyword>
<evidence type="ECO:0000256" key="6">
    <source>
        <dbReference type="SAM" id="Phobius"/>
    </source>
</evidence>
<accession>A0A176W191</accession>
<proteinExistence type="inferred from homology"/>
<dbReference type="GO" id="GO:0019722">
    <property type="term" value="P:calcium-mediated signaling"/>
    <property type="evidence" value="ECO:0007669"/>
    <property type="project" value="TreeGrafter"/>
</dbReference>
<evidence type="ECO:0000256" key="2">
    <source>
        <dbReference type="ARBA" id="ARBA00022702"/>
    </source>
</evidence>
<keyword evidence="8" id="KW-1185">Reference proteome</keyword>
<evidence type="ECO:0000313" key="8">
    <source>
        <dbReference type="Proteomes" id="UP000077202"/>
    </source>
</evidence>
<dbReference type="Proteomes" id="UP000077202">
    <property type="component" value="Unassembled WGS sequence"/>
</dbReference>
<evidence type="ECO:0000256" key="3">
    <source>
        <dbReference type="ARBA" id="ARBA00022729"/>
    </source>
</evidence>
<keyword evidence="6" id="KW-0812">Transmembrane</keyword>
<evidence type="ECO:0000256" key="1">
    <source>
        <dbReference type="ARBA" id="ARBA00009178"/>
    </source>
</evidence>
<evidence type="ECO:0000313" key="7">
    <source>
        <dbReference type="EMBL" id="OAE25956.1"/>
    </source>
</evidence>
<dbReference type="InterPro" id="IPR008801">
    <property type="entry name" value="RALF"/>
</dbReference>
<feature type="compositionally biased region" description="Basic and acidic residues" evidence="5">
    <location>
        <begin position="54"/>
        <end position="87"/>
    </location>
</feature>
<keyword evidence="4" id="KW-1015">Disulfide bond</keyword>
<comment type="caution">
    <text evidence="7">The sequence shown here is derived from an EMBL/GenBank/DDBJ whole genome shotgun (WGS) entry which is preliminary data.</text>
</comment>
<keyword evidence="6" id="KW-0472">Membrane</keyword>
<keyword evidence="6" id="KW-1133">Transmembrane helix</keyword>
<organism evidence="7 8">
    <name type="scientific">Marchantia polymorpha subsp. ruderalis</name>
    <dbReference type="NCBI Taxonomy" id="1480154"/>
    <lineage>
        <taxon>Eukaryota</taxon>
        <taxon>Viridiplantae</taxon>
        <taxon>Streptophyta</taxon>
        <taxon>Embryophyta</taxon>
        <taxon>Marchantiophyta</taxon>
        <taxon>Marchantiopsida</taxon>
        <taxon>Marchantiidae</taxon>
        <taxon>Marchantiales</taxon>
        <taxon>Marchantiaceae</taxon>
        <taxon>Marchantia</taxon>
    </lineage>
</organism>
<dbReference type="EMBL" id="LVLJ01002271">
    <property type="protein sequence ID" value="OAE25956.1"/>
    <property type="molecule type" value="Genomic_DNA"/>
</dbReference>
<dbReference type="PANTHER" id="PTHR33136:SF6">
    <property type="entry name" value="PROTEIN RALF-LIKE 34"/>
    <property type="match status" value="1"/>
</dbReference>
<gene>
    <name evidence="7" type="ORF">AXG93_1712s1350</name>
</gene>